<dbReference type="Proteomes" id="UP000019376">
    <property type="component" value="Unassembled WGS sequence"/>
</dbReference>
<feature type="domain" description="Calcineurin-like phosphoesterase" evidence="1">
    <location>
        <begin position="11"/>
        <end position="268"/>
    </location>
</feature>
<proteinExistence type="predicted"/>
<dbReference type="GO" id="GO:0016787">
    <property type="term" value="F:hydrolase activity"/>
    <property type="evidence" value="ECO:0007669"/>
    <property type="project" value="InterPro"/>
</dbReference>
<organism evidence="2 3">
    <name type="scientific">Penicillium oxalicum (strain 114-2 / CGMCC 5302)</name>
    <name type="common">Penicillium decumbens</name>
    <dbReference type="NCBI Taxonomy" id="933388"/>
    <lineage>
        <taxon>Eukaryota</taxon>
        <taxon>Fungi</taxon>
        <taxon>Dikarya</taxon>
        <taxon>Ascomycota</taxon>
        <taxon>Pezizomycotina</taxon>
        <taxon>Eurotiomycetes</taxon>
        <taxon>Eurotiomycetidae</taxon>
        <taxon>Eurotiales</taxon>
        <taxon>Aspergillaceae</taxon>
        <taxon>Penicillium</taxon>
    </lineage>
</organism>
<dbReference type="PhylomeDB" id="S7ZCD5"/>
<dbReference type="InterPro" id="IPR051693">
    <property type="entry name" value="UPF0046_metallophosphoest"/>
</dbReference>
<reference evidence="2 3" key="1">
    <citation type="journal article" date="2013" name="PLoS ONE">
        <title>Genomic and secretomic analyses reveal unique features of the lignocellulolytic enzyme system of Penicillium decumbens.</title>
        <authorList>
            <person name="Liu G."/>
            <person name="Zhang L."/>
            <person name="Wei X."/>
            <person name="Zou G."/>
            <person name="Qin Y."/>
            <person name="Ma L."/>
            <person name="Li J."/>
            <person name="Zheng H."/>
            <person name="Wang S."/>
            <person name="Wang C."/>
            <person name="Xun L."/>
            <person name="Zhao G.-P."/>
            <person name="Zhou Z."/>
            <person name="Qu Y."/>
        </authorList>
    </citation>
    <scope>NUCLEOTIDE SEQUENCE [LARGE SCALE GENOMIC DNA]</scope>
    <source>
        <strain evidence="3">114-2 / CGMCC 5302</strain>
    </source>
</reference>
<keyword evidence="3" id="KW-1185">Reference proteome</keyword>
<dbReference type="EMBL" id="KB644410">
    <property type="protein sequence ID" value="EPS27919.1"/>
    <property type="molecule type" value="Genomic_DNA"/>
</dbReference>
<sequence length="351" mass="39134">MASASAGIKTRICMISDTHTATPWPPHETSYAYRNPLPKADILLHGGDLTKVGYSVEHESMVRMLKSADAELKLVIAGNHDITLDEDHFASFGYTRHRRPEWLGGKGILLEEDEKSLLNAIRSDDPPREETMRAYVRRVKDMYTSDSARAAGIRYLEEGVHRFTLSNGAQFTVYASPYQPEFCRWAFAYPRSEDRFNLPASGSSGPAPANPVPDYPEVDIMLTHGPPAKILDSVGLDPSHVRHVGCEHLLRAAGRARPRLYMFGHIHEGWGAIRGSWDAAAPDGIRQEVVPTDHEDMLERRAAFYNVSSSGPQPLRVGEETLFVNASIMTLTYRPFNAPWLVDIDLPRADA</sequence>
<dbReference type="Pfam" id="PF00149">
    <property type="entry name" value="Metallophos"/>
    <property type="match status" value="1"/>
</dbReference>
<dbReference type="HOGENOM" id="CLU_041441_2_1_1"/>
<dbReference type="SUPFAM" id="SSF56300">
    <property type="entry name" value="Metallo-dependent phosphatases"/>
    <property type="match status" value="1"/>
</dbReference>
<accession>S7ZCD5</accession>
<dbReference type="OrthoDB" id="630188at2759"/>
<dbReference type="PANTHER" id="PTHR12905:SF0">
    <property type="entry name" value="CALCINEURIN-LIKE PHOSPHOESTERASE DOMAIN-CONTAINING PROTEIN"/>
    <property type="match status" value="1"/>
</dbReference>
<name>S7ZCD5_PENO1</name>
<evidence type="ECO:0000259" key="1">
    <source>
        <dbReference type="Pfam" id="PF00149"/>
    </source>
</evidence>
<dbReference type="InterPro" id="IPR004843">
    <property type="entry name" value="Calcineurin-like_PHP"/>
</dbReference>
<dbReference type="PANTHER" id="PTHR12905">
    <property type="entry name" value="METALLOPHOSPHOESTERASE"/>
    <property type="match status" value="1"/>
</dbReference>
<protein>
    <recommendedName>
        <fullName evidence="1">Calcineurin-like phosphoesterase domain-containing protein</fullName>
    </recommendedName>
</protein>
<gene>
    <name evidence="2" type="ORF">PDE_02863</name>
</gene>
<dbReference type="eggNOG" id="KOG3947">
    <property type="taxonomic scope" value="Eukaryota"/>
</dbReference>
<evidence type="ECO:0000313" key="3">
    <source>
        <dbReference type="Proteomes" id="UP000019376"/>
    </source>
</evidence>
<evidence type="ECO:0000313" key="2">
    <source>
        <dbReference type="EMBL" id="EPS27919.1"/>
    </source>
</evidence>
<dbReference type="InterPro" id="IPR029052">
    <property type="entry name" value="Metallo-depent_PP-like"/>
</dbReference>
<dbReference type="AlphaFoldDB" id="S7ZCD5"/>
<dbReference type="Gene3D" id="3.60.21.10">
    <property type="match status" value="1"/>
</dbReference>